<accession>A0AAV4QIK0</accession>
<dbReference type="AlphaFoldDB" id="A0AAV4QIK0"/>
<keyword evidence="2" id="KW-1185">Reference proteome</keyword>
<comment type="caution">
    <text evidence="1">The sequence shown here is derived from an EMBL/GenBank/DDBJ whole genome shotgun (WGS) entry which is preliminary data.</text>
</comment>
<evidence type="ECO:0000313" key="1">
    <source>
        <dbReference type="EMBL" id="GIY09893.1"/>
    </source>
</evidence>
<proteinExistence type="predicted"/>
<dbReference type="EMBL" id="BPLR01006440">
    <property type="protein sequence ID" value="GIY09893.1"/>
    <property type="molecule type" value="Genomic_DNA"/>
</dbReference>
<evidence type="ECO:0000313" key="2">
    <source>
        <dbReference type="Proteomes" id="UP001054945"/>
    </source>
</evidence>
<organism evidence="1 2">
    <name type="scientific">Caerostris extrusa</name>
    <name type="common">Bark spider</name>
    <name type="synonym">Caerostris bankana</name>
    <dbReference type="NCBI Taxonomy" id="172846"/>
    <lineage>
        <taxon>Eukaryota</taxon>
        <taxon>Metazoa</taxon>
        <taxon>Ecdysozoa</taxon>
        <taxon>Arthropoda</taxon>
        <taxon>Chelicerata</taxon>
        <taxon>Arachnida</taxon>
        <taxon>Araneae</taxon>
        <taxon>Araneomorphae</taxon>
        <taxon>Entelegynae</taxon>
        <taxon>Araneoidea</taxon>
        <taxon>Araneidae</taxon>
        <taxon>Caerostris</taxon>
    </lineage>
</organism>
<dbReference type="Proteomes" id="UP001054945">
    <property type="component" value="Unassembled WGS sequence"/>
</dbReference>
<gene>
    <name evidence="1" type="ORF">CEXT_431511</name>
</gene>
<reference evidence="1 2" key="1">
    <citation type="submission" date="2021-06" db="EMBL/GenBank/DDBJ databases">
        <title>Caerostris extrusa draft genome.</title>
        <authorList>
            <person name="Kono N."/>
            <person name="Arakawa K."/>
        </authorList>
    </citation>
    <scope>NUCLEOTIDE SEQUENCE [LARGE SCALE GENOMIC DNA]</scope>
</reference>
<name>A0AAV4QIK0_CAEEX</name>
<sequence>MFVVVVVNTRDFLRSTFNAVGYGWIGKRIFVHEVALDASLMERLAKDCKNDKETKLELLPSKAIKNYTEMEEKN</sequence>
<protein>
    <submittedName>
        <fullName evidence="1">Uncharacterized protein</fullName>
    </submittedName>
</protein>